<accession>A0AA36IM44</accession>
<feature type="region of interest" description="Disordered" evidence="1">
    <location>
        <begin position="28"/>
        <end position="52"/>
    </location>
</feature>
<organism evidence="2 3">
    <name type="scientific">Effrenium voratum</name>
    <dbReference type="NCBI Taxonomy" id="2562239"/>
    <lineage>
        <taxon>Eukaryota</taxon>
        <taxon>Sar</taxon>
        <taxon>Alveolata</taxon>
        <taxon>Dinophyceae</taxon>
        <taxon>Suessiales</taxon>
        <taxon>Symbiodiniaceae</taxon>
        <taxon>Effrenium</taxon>
    </lineage>
</organism>
<name>A0AA36IM44_9DINO</name>
<dbReference type="EMBL" id="CAUJNA010002057">
    <property type="protein sequence ID" value="CAJ1390332.1"/>
    <property type="molecule type" value="Genomic_DNA"/>
</dbReference>
<comment type="caution">
    <text evidence="2">The sequence shown here is derived from an EMBL/GenBank/DDBJ whole genome shotgun (WGS) entry which is preliminary data.</text>
</comment>
<reference evidence="2" key="1">
    <citation type="submission" date="2023-08" db="EMBL/GenBank/DDBJ databases">
        <authorList>
            <person name="Chen Y."/>
            <person name="Shah S."/>
            <person name="Dougan E. K."/>
            <person name="Thang M."/>
            <person name="Chan C."/>
        </authorList>
    </citation>
    <scope>NUCLEOTIDE SEQUENCE</scope>
</reference>
<gene>
    <name evidence="2" type="ORF">EVOR1521_LOCUS15800</name>
</gene>
<keyword evidence="3" id="KW-1185">Reference proteome</keyword>
<evidence type="ECO:0000313" key="2">
    <source>
        <dbReference type="EMBL" id="CAJ1390332.1"/>
    </source>
</evidence>
<dbReference type="Proteomes" id="UP001178507">
    <property type="component" value="Unassembled WGS sequence"/>
</dbReference>
<protein>
    <submittedName>
        <fullName evidence="2">Uncharacterized protein</fullName>
    </submittedName>
</protein>
<proteinExistence type="predicted"/>
<evidence type="ECO:0000256" key="1">
    <source>
        <dbReference type="SAM" id="MobiDB-lite"/>
    </source>
</evidence>
<sequence>MAAVSATSMSAMSATSCAPCQMSHTAHRAQIKAGKAKPRKPLGPLGSVCRSDSAESVYVDPRGLFRLLRQWVQSKPGCHSVPFRDRKHTAGSQAQATRATPATPHSRALLCLKVSGTWIPHPALALSLLHV</sequence>
<feature type="region of interest" description="Disordered" evidence="1">
    <location>
        <begin position="79"/>
        <end position="101"/>
    </location>
</feature>
<dbReference type="AlphaFoldDB" id="A0AA36IM44"/>
<feature type="compositionally biased region" description="Basic residues" evidence="1">
    <location>
        <begin position="28"/>
        <end position="40"/>
    </location>
</feature>
<evidence type="ECO:0000313" key="3">
    <source>
        <dbReference type="Proteomes" id="UP001178507"/>
    </source>
</evidence>